<dbReference type="Proteomes" id="UP000053820">
    <property type="component" value="Unassembled WGS sequence"/>
</dbReference>
<reference evidence="2 3" key="1">
    <citation type="submission" date="2014-04" db="EMBL/GenBank/DDBJ databases">
        <title>Evolutionary Origins and Diversification of the Mycorrhizal Mutualists.</title>
        <authorList>
            <consortium name="DOE Joint Genome Institute"/>
            <consortium name="Mycorrhizal Genomics Consortium"/>
            <person name="Kohler A."/>
            <person name="Kuo A."/>
            <person name="Nagy L.G."/>
            <person name="Floudas D."/>
            <person name="Copeland A."/>
            <person name="Barry K.W."/>
            <person name="Cichocki N."/>
            <person name="Veneault-Fourrey C."/>
            <person name="LaButti K."/>
            <person name="Lindquist E.A."/>
            <person name="Lipzen A."/>
            <person name="Lundell T."/>
            <person name="Morin E."/>
            <person name="Murat C."/>
            <person name="Riley R."/>
            <person name="Ohm R."/>
            <person name="Sun H."/>
            <person name="Tunlid A."/>
            <person name="Henrissat B."/>
            <person name="Grigoriev I.V."/>
            <person name="Hibbett D.S."/>
            <person name="Martin F."/>
        </authorList>
    </citation>
    <scope>NUCLEOTIDE SEQUENCE [LARGE SCALE GENOMIC DNA]</scope>
    <source>
        <strain evidence="2 3">MD-312</strain>
    </source>
</reference>
<dbReference type="HOGENOM" id="CLU_754513_0_0_1"/>
<accession>A0A0C9WG25</accession>
<gene>
    <name evidence="2" type="ORF">HYDPIDRAFT_89578</name>
</gene>
<organism evidence="2 3">
    <name type="scientific">Hydnomerulius pinastri MD-312</name>
    <dbReference type="NCBI Taxonomy" id="994086"/>
    <lineage>
        <taxon>Eukaryota</taxon>
        <taxon>Fungi</taxon>
        <taxon>Dikarya</taxon>
        <taxon>Basidiomycota</taxon>
        <taxon>Agaricomycotina</taxon>
        <taxon>Agaricomycetes</taxon>
        <taxon>Agaricomycetidae</taxon>
        <taxon>Boletales</taxon>
        <taxon>Boletales incertae sedis</taxon>
        <taxon>Leucogyrophana</taxon>
    </lineage>
</organism>
<feature type="region of interest" description="Disordered" evidence="1">
    <location>
        <begin position="346"/>
        <end position="367"/>
    </location>
</feature>
<name>A0A0C9WG25_9AGAM</name>
<evidence type="ECO:0000313" key="2">
    <source>
        <dbReference type="EMBL" id="KIJ64687.1"/>
    </source>
</evidence>
<dbReference type="EMBL" id="KN839845">
    <property type="protein sequence ID" value="KIJ64687.1"/>
    <property type="molecule type" value="Genomic_DNA"/>
</dbReference>
<keyword evidence="3" id="KW-1185">Reference proteome</keyword>
<evidence type="ECO:0000313" key="3">
    <source>
        <dbReference type="Proteomes" id="UP000053820"/>
    </source>
</evidence>
<protein>
    <submittedName>
        <fullName evidence="2">Uncharacterized protein</fullName>
    </submittedName>
</protein>
<feature type="non-terminal residue" evidence="2">
    <location>
        <position position="1"/>
    </location>
</feature>
<feature type="region of interest" description="Disordered" evidence="1">
    <location>
        <begin position="76"/>
        <end position="123"/>
    </location>
</feature>
<feature type="compositionally biased region" description="Basic and acidic residues" evidence="1">
    <location>
        <begin position="105"/>
        <end position="119"/>
    </location>
</feature>
<dbReference type="OrthoDB" id="3042036at2759"/>
<dbReference type="AlphaFoldDB" id="A0A0C9WG25"/>
<feature type="compositionally biased region" description="Low complexity" evidence="1">
    <location>
        <begin position="86"/>
        <end position="101"/>
    </location>
</feature>
<proteinExistence type="predicted"/>
<sequence length="367" mass="41140">LMLPFLITPPTRDHFRRNYQQHLLANDLQVRAKRLMSCFPEVGLPLPTNEISVAWSQLPNNTTDIMPMSLKTGMVFLRAPPPTPTDPGFTTDDGSSFSDSSTHGRSHDDGSVPSSRRESPTPPMKFYEVVESGLADYRARGTGPFIESLFLAGVETIQSATLVSMSSHAIIKKVTRACHTEGRSLEKAIRVSAMEMFRQHWKPDGDWIAVASTSSQHSALTLRGVNKAGFMGSLYNAKVATAEDIALCLFLLTEGEKHFDRLCAMHAILVQSNDKLCKNRNLPALMQFKEIITSKDPESDEYVWALTSHSQAILKDILETIEGWVATQTLKRVRYRASTMNRAIPRKSMGPRFQNAEQNKQTEREEW</sequence>
<feature type="non-terminal residue" evidence="2">
    <location>
        <position position="367"/>
    </location>
</feature>
<evidence type="ECO:0000256" key="1">
    <source>
        <dbReference type="SAM" id="MobiDB-lite"/>
    </source>
</evidence>